<sequence>SRIRIYEMDLKYDGIYRMFLMANVVTPTERAQFLNLIPILEALYKVKDRIFEVLEVITSDSPPSSPRSTYVRIPIPSPKLVKFPVIGLPSN</sequence>
<organism evidence="1 2">
    <name type="scientific">Dentiscutata heterogama</name>
    <dbReference type="NCBI Taxonomy" id="1316150"/>
    <lineage>
        <taxon>Eukaryota</taxon>
        <taxon>Fungi</taxon>
        <taxon>Fungi incertae sedis</taxon>
        <taxon>Mucoromycota</taxon>
        <taxon>Glomeromycotina</taxon>
        <taxon>Glomeromycetes</taxon>
        <taxon>Diversisporales</taxon>
        <taxon>Gigasporaceae</taxon>
        <taxon>Dentiscutata</taxon>
    </lineage>
</organism>
<protein>
    <submittedName>
        <fullName evidence="1">13364_t:CDS:1</fullName>
    </submittedName>
</protein>
<name>A0ACA9N694_9GLOM</name>
<feature type="non-terminal residue" evidence="1">
    <location>
        <position position="1"/>
    </location>
</feature>
<reference evidence="1" key="1">
    <citation type="submission" date="2021-06" db="EMBL/GenBank/DDBJ databases">
        <authorList>
            <person name="Kallberg Y."/>
            <person name="Tangrot J."/>
            <person name="Rosling A."/>
        </authorList>
    </citation>
    <scope>NUCLEOTIDE SEQUENCE</scope>
    <source>
        <strain evidence="1">IL203A</strain>
    </source>
</reference>
<proteinExistence type="predicted"/>
<accession>A0ACA9N694</accession>
<keyword evidence="2" id="KW-1185">Reference proteome</keyword>
<evidence type="ECO:0000313" key="1">
    <source>
        <dbReference type="EMBL" id="CAG8634597.1"/>
    </source>
</evidence>
<dbReference type="Proteomes" id="UP000789702">
    <property type="component" value="Unassembled WGS sequence"/>
</dbReference>
<gene>
    <name evidence="1" type="ORF">DHETER_LOCUS8547</name>
</gene>
<comment type="caution">
    <text evidence="1">The sequence shown here is derived from an EMBL/GenBank/DDBJ whole genome shotgun (WGS) entry which is preliminary data.</text>
</comment>
<evidence type="ECO:0000313" key="2">
    <source>
        <dbReference type="Proteomes" id="UP000789702"/>
    </source>
</evidence>
<dbReference type="EMBL" id="CAJVPU010013721">
    <property type="protein sequence ID" value="CAG8634597.1"/>
    <property type="molecule type" value="Genomic_DNA"/>
</dbReference>